<dbReference type="GO" id="GO:0046872">
    <property type="term" value="F:metal ion binding"/>
    <property type="evidence" value="ECO:0007669"/>
    <property type="project" value="UniProtKB-KW"/>
</dbReference>
<dbReference type="SUPFAM" id="SSF52440">
    <property type="entry name" value="PreATP-grasp domain"/>
    <property type="match status" value="1"/>
</dbReference>
<keyword evidence="11 26" id="KW-0067">ATP-binding</keyword>
<dbReference type="GO" id="GO:0008716">
    <property type="term" value="F:D-alanine-D-alanine ligase activity"/>
    <property type="evidence" value="ECO:0007669"/>
    <property type="project" value="UniProtKB-UniRule"/>
</dbReference>
<accession>A0A2W1NPT5</accession>
<feature type="binding site" evidence="24">
    <location>
        <begin position="194"/>
        <end position="196"/>
    </location>
    <ligand>
        <name>ATP</name>
        <dbReference type="ChEBI" id="CHEBI:30616"/>
    </ligand>
</feature>
<dbReference type="EMBL" id="NHRJ02000013">
    <property type="protein sequence ID" value="PZE19736.1"/>
    <property type="molecule type" value="Genomic_DNA"/>
</dbReference>
<dbReference type="PROSITE" id="PS00844">
    <property type="entry name" value="DALA_DALA_LIGASE_2"/>
    <property type="match status" value="1"/>
</dbReference>
<dbReference type="InterPro" id="IPR005905">
    <property type="entry name" value="D_ala_D_ala"/>
</dbReference>
<reference evidence="28" key="1">
    <citation type="submission" date="2018-06" db="EMBL/GenBank/DDBJ databases">
        <title>Paenibacillus xerothermodurans sp. nov. an extremely dry heat resistant spore forming bacterium isolated from the soil of Cape Canaveral, Florida.</title>
        <authorList>
            <person name="Seuylemezian A."/>
            <person name="Kaur N."/>
            <person name="Patil P."/>
            <person name="Patil P."/>
            <person name="Mayilraj S."/>
            <person name="Vaishampayan P."/>
        </authorList>
    </citation>
    <scope>NUCLEOTIDE SEQUENCE [LARGE SCALE GENOMIC DNA]</scope>
    <source>
        <strain evidence="28">ATCC 27380</strain>
    </source>
</reference>
<feature type="binding site" evidence="25">
    <location>
        <position position="326"/>
    </location>
    <ligand>
        <name>Mg(2+)</name>
        <dbReference type="ChEBI" id="CHEBI:18420"/>
        <label>2</label>
    </ligand>
</feature>
<dbReference type="AlphaFoldDB" id="A0A2W1NPT5"/>
<feature type="binding site" evidence="24">
    <location>
        <begin position="232"/>
        <end position="239"/>
    </location>
    <ligand>
        <name>ATP</name>
        <dbReference type="ChEBI" id="CHEBI:30616"/>
    </ligand>
</feature>
<comment type="pathway">
    <text evidence="4 22">Cell wall biogenesis; peptidoglycan biosynthesis.</text>
</comment>
<evidence type="ECO:0000256" key="16">
    <source>
        <dbReference type="ARBA" id="ARBA00023316"/>
    </source>
</evidence>
<evidence type="ECO:0000256" key="17">
    <source>
        <dbReference type="ARBA" id="ARBA00047614"/>
    </source>
</evidence>
<gene>
    <name evidence="22" type="primary">ddl</name>
    <name evidence="28" type="ORF">CBW46_016420</name>
</gene>
<keyword evidence="7 22" id="KW-0963">Cytoplasm</keyword>
<dbReference type="InterPro" id="IPR011095">
    <property type="entry name" value="Dala_Dala_lig_C"/>
</dbReference>
<comment type="cofactor">
    <cofactor evidence="25">
        <name>Mg(2+)</name>
        <dbReference type="ChEBI" id="CHEBI:18420"/>
    </cofactor>
    <cofactor evidence="25">
        <name>Mn(2+)</name>
        <dbReference type="ChEBI" id="CHEBI:29035"/>
    </cofactor>
    <text evidence="25">Binds 2 magnesium or manganese ions per subunit.</text>
</comment>
<dbReference type="Gene3D" id="3.30.470.20">
    <property type="entry name" value="ATP-grasp fold, B domain"/>
    <property type="match status" value="1"/>
</dbReference>
<evidence type="ECO:0000256" key="23">
    <source>
        <dbReference type="PIRSR" id="PIRSR039102-1"/>
    </source>
</evidence>
<feature type="binding site" evidence="25">
    <location>
        <position position="326"/>
    </location>
    <ligand>
        <name>Mg(2+)</name>
        <dbReference type="ChEBI" id="CHEBI:18420"/>
        <label>1</label>
    </ligand>
</feature>
<evidence type="ECO:0000256" key="24">
    <source>
        <dbReference type="PIRSR" id="PIRSR039102-2"/>
    </source>
</evidence>
<feature type="active site" evidence="23">
    <location>
        <position position="202"/>
    </location>
</feature>
<evidence type="ECO:0000256" key="18">
    <source>
        <dbReference type="ARBA" id="ARBA00060592"/>
    </source>
</evidence>
<evidence type="ECO:0000256" key="9">
    <source>
        <dbReference type="ARBA" id="ARBA00022723"/>
    </source>
</evidence>
<feature type="domain" description="ATP-grasp" evidence="27">
    <location>
        <begin position="153"/>
        <end position="359"/>
    </location>
</feature>
<evidence type="ECO:0000256" key="7">
    <source>
        <dbReference type="ARBA" id="ARBA00022490"/>
    </source>
</evidence>
<evidence type="ECO:0000256" key="19">
    <source>
        <dbReference type="ARBA" id="ARBA00068427"/>
    </source>
</evidence>
<sequence length="379" mass="42186">MNDKIRIGLIYGGKSGEHDVSLQTALAVIKAFDMNKYEVVPFYITKEGDWRRGPQLQGPVDHVSALTFDNQAARGVGASAALQPFFASLQPAAEAGAGNTQAEHKPLDVIFPLLHGTFGEDGTVQGLLEIANIAYVGAGVLASAVGMDKVMMKKIFAQEGLPQCVFRHFTRSQWEKDQAFFLMEIEVSIGYPCFVKPANLGSSVGINKARNRDELIQAVEDAFQFDRKVIIEENINAREVEVAVLGNDEAQASVVGEIMSSNEFYDYKAKYIDGKSSMVIPAEISTELSEELRQMAVRAFHAVDGSGLSRVDFFLRKEDNKIFINEINTMPGFTPFSMYPLLWQETGKPYRELLDDLIILAIKRHNDKQRLRYSFEVQA</sequence>
<dbReference type="NCBIfam" id="NF002528">
    <property type="entry name" value="PRK01966.1-4"/>
    <property type="match status" value="1"/>
</dbReference>
<evidence type="ECO:0000256" key="22">
    <source>
        <dbReference type="HAMAP-Rule" id="MF_00047"/>
    </source>
</evidence>
<evidence type="ECO:0000256" key="26">
    <source>
        <dbReference type="PROSITE-ProRule" id="PRU00409"/>
    </source>
</evidence>
<evidence type="ECO:0000256" key="12">
    <source>
        <dbReference type="ARBA" id="ARBA00022842"/>
    </source>
</evidence>
<dbReference type="OrthoDB" id="9813261at2"/>
<dbReference type="Gene3D" id="3.40.50.20">
    <property type="match status" value="1"/>
</dbReference>
<feature type="active site" evidence="23">
    <location>
        <position position="337"/>
    </location>
</feature>
<dbReference type="GO" id="GO:0071555">
    <property type="term" value="P:cell wall organization"/>
    <property type="evidence" value="ECO:0007669"/>
    <property type="project" value="UniProtKB-KW"/>
</dbReference>
<feature type="binding site" evidence="25">
    <location>
        <position position="312"/>
    </location>
    <ligand>
        <name>Mg(2+)</name>
        <dbReference type="ChEBI" id="CHEBI:18420"/>
        <label>1</label>
    </ligand>
</feature>
<evidence type="ECO:0000313" key="28">
    <source>
        <dbReference type="EMBL" id="PZE19736.1"/>
    </source>
</evidence>
<feature type="binding site" evidence="24">
    <location>
        <position position="149"/>
    </location>
    <ligand>
        <name>ATP</name>
        <dbReference type="ChEBI" id="CHEBI:30616"/>
    </ligand>
</feature>
<dbReference type="GO" id="GO:0008360">
    <property type="term" value="P:regulation of cell shape"/>
    <property type="evidence" value="ECO:0007669"/>
    <property type="project" value="UniProtKB-KW"/>
</dbReference>
<keyword evidence="8 22" id="KW-0436">Ligase</keyword>
<dbReference type="HAMAP" id="MF_00047">
    <property type="entry name" value="Dala_Dala_lig"/>
    <property type="match status" value="1"/>
</dbReference>
<evidence type="ECO:0000256" key="13">
    <source>
        <dbReference type="ARBA" id="ARBA00022960"/>
    </source>
</evidence>
<dbReference type="PIRSF" id="PIRSF039102">
    <property type="entry name" value="Ddl/VanB"/>
    <property type="match status" value="1"/>
</dbReference>
<comment type="catalytic activity">
    <reaction evidence="17 22">
        <text>2 D-alanine + ATP = D-alanyl-D-alanine + ADP + phosphate + H(+)</text>
        <dbReference type="Rhea" id="RHEA:11224"/>
        <dbReference type="ChEBI" id="CHEBI:15378"/>
        <dbReference type="ChEBI" id="CHEBI:30616"/>
        <dbReference type="ChEBI" id="CHEBI:43474"/>
        <dbReference type="ChEBI" id="CHEBI:57416"/>
        <dbReference type="ChEBI" id="CHEBI:57822"/>
        <dbReference type="ChEBI" id="CHEBI:456216"/>
        <dbReference type="EC" id="6.3.2.4"/>
    </reaction>
</comment>
<comment type="function">
    <text evidence="2 22">Cell wall formation.</text>
</comment>
<evidence type="ECO:0000256" key="4">
    <source>
        <dbReference type="ARBA" id="ARBA00004752"/>
    </source>
</evidence>
<keyword evidence="9 25" id="KW-0479">Metal-binding</keyword>
<dbReference type="Pfam" id="PF01820">
    <property type="entry name" value="Dala_Dala_lig_N"/>
    <property type="match status" value="1"/>
</dbReference>
<dbReference type="UniPathway" id="UPA00219"/>
<dbReference type="InterPro" id="IPR011127">
    <property type="entry name" value="Dala_Dala_lig_N"/>
</dbReference>
<dbReference type="GO" id="GO:0009252">
    <property type="term" value="P:peptidoglycan biosynthetic process"/>
    <property type="evidence" value="ECO:0007669"/>
    <property type="project" value="UniProtKB-UniRule"/>
</dbReference>
<comment type="pathway">
    <text evidence="18">Glycan biosynthesis.</text>
</comment>
<evidence type="ECO:0000256" key="5">
    <source>
        <dbReference type="ARBA" id="ARBA00010871"/>
    </source>
</evidence>
<evidence type="ECO:0000256" key="8">
    <source>
        <dbReference type="ARBA" id="ARBA00022598"/>
    </source>
</evidence>
<evidence type="ECO:0000259" key="27">
    <source>
        <dbReference type="PROSITE" id="PS50975"/>
    </source>
</evidence>
<dbReference type="FunFam" id="3.30.1490.20:FF:000007">
    <property type="entry name" value="D-alanine--D-alanine ligase"/>
    <property type="match status" value="1"/>
</dbReference>
<keyword evidence="12 25" id="KW-0460">Magnesium</keyword>
<evidence type="ECO:0000256" key="14">
    <source>
        <dbReference type="ARBA" id="ARBA00022984"/>
    </source>
</evidence>
<protein>
    <recommendedName>
        <fullName evidence="19 22">D-alanine--D-alanine ligase</fullName>
        <ecNumber evidence="6 22">6.3.2.4</ecNumber>
    </recommendedName>
    <alternativeName>
        <fullName evidence="21 22">D-Ala-D-Ala ligase</fullName>
    </alternativeName>
    <alternativeName>
        <fullName evidence="20 22">D-alanylalanine synthetase</fullName>
    </alternativeName>
</protein>
<evidence type="ECO:0000256" key="25">
    <source>
        <dbReference type="PIRSR" id="PIRSR039102-3"/>
    </source>
</evidence>
<feature type="binding site" evidence="24">
    <location>
        <begin position="325"/>
        <end position="326"/>
    </location>
    <ligand>
        <name>ATP</name>
        <dbReference type="ChEBI" id="CHEBI:30616"/>
    </ligand>
</feature>
<evidence type="ECO:0000313" key="29">
    <source>
        <dbReference type="Proteomes" id="UP000214746"/>
    </source>
</evidence>
<proteinExistence type="inferred from homology"/>
<feature type="binding site" evidence="25">
    <location>
        <position position="328"/>
    </location>
    <ligand>
        <name>Mg(2+)</name>
        <dbReference type="ChEBI" id="CHEBI:18420"/>
        <label>2</label>
    </ligand>
</feature>
<evidence type="ECO:0000256" key="2">
    <source>
        <dbReference type="ARBA" id="ARBA00003921"/>
    </source>
</evidence>
<organism evidence="28 29">
    <name type="scientific">Paenibacillus xerothermodurans</name>
    <dbReference type="NCBI Taxonomy" id="1977292"/>
    <lineage>
        <taxon>Bacteria</taxon>
        <taxon>Bacillati</taxon>
        <taxon>Bacillota</taxon>
        <taxon>Bacilli</taxon>
        <taxon>Bacillales</taxon>
        <taxon>Paenibacillaceae</taxon>
        <taxon>Paenibacillus</taxon>
    </lineage>
</organism>
<dbReference type="PANTHER" id="PTHR23132:SF25">
    <property type="entry name" value="D-ALANINE--D-ALANINE LIGASE A"/>
    <property type="match status" value="1"/>
</dbReference>
<dbReference type="NCBIfam" id="NF002526">
    <property type="entry name" value="PRK01966.1-2"/>
    <property type="match status" value="1"/>
</dbReference>
<dbReference type="PROSITE" id="PS50975">
    <property type="entry name" value="ATP_GRASP"/>
    <property type="match status" value="1"/>
</dbReference>
<evidence type="ECO:0000256" key="6">
    <source>
        <dbReference type="ARBA" id="ARBA00012216"/>
    </source>
</evidence>
<dbReference type="PANTHER" id="PTHR23132">
    <property type="entry name" value="D-ALANINE--D-ALANINE LIGASE"/>
    <property type="match status" value="1"/>
</dbReference>
<dbReference type="SUPFAM" id="SSF56059">
    <property type="entry name" value="Glutathione synthetase ATP-binding domain-like"/>
    <property type="match status" value="1"/>
</dbReference>
<comment type="subcellular location">
    <subcellularLocation>
        <location evidence="3 22">Cytoplasm</location>
    </subcellularLocation>
</comment>
<dbReference type="RefSeq" id="WP_089201085.1">
    <property type="nucleotide sequence ID" value="NZ_NHRJ02000013.1"/>
</dbReference>
<comment type="caution">
    <text evidence="28">The sequence shown here is derived from an EMBL/GenBank/DDBJ whole genome shotgun (WGS) entry which is preliminary data.</text>
</comment>
<dbReference type="NCBIfam" id="NF002378">
    <property type="entry name" value="PRK01372.1"/>
    <property type="match status" value="1"/>
</dbReference>
<keyword evidence="15 25" id="KW-0464">Manganese</keyword>
<evidence type="ECO:0000256" key="11">
    <source>
        <dbReference type="ARBA" id="ARBA00022840"/>
    </source>
</evidence>
<evidence type="ECO:0000256" key="10">
    <source>
        <dbReference type="ARBA" id="ARBA00022741"/>
    </source>
</evidence>
<evidence type="ECO:0000256" key="21">
    <source>
        <dbReference type="ARBA" id="ARBA00077154"/>
    </source>
</evidence>
<keyword evidence="16 22" id="KW-0961">Cell wall biogenesis/degradation</keyword>
<dbReference type="GO" id="GO:0005829">
    <property type="term" value="C:cytosol"/>
    <property type="evidence" value="ECO:0007669"/>
    <property type="project" value="TreeGrafter"/>
</dbReference>
<dbReference type="FunFam" id="3.30.470.20:FF:000008">
    <property type="entry name" value="D-alanine--D-alanine ligase"/>
    <property type="match status" value="1"/>
</dbReference>
<dbReference type="NCBIfam" id="TIGR01205">
    <property type="entry name" value="D_ala_D_alaTIGR"/>
    <property type="match status" value="1"/>
</dbReference>
<keyword evidence="13 22" id="KW-0133">Cell shape</keyword>
<comment type="similarity">
    <text evidence="5 22">Belongs to the D-alanine--D-alanine ligase family.</text>
</comment>
<dbReference type="PROSITE" id="PS00843">
    <property type="entry name" value="DALA_DALA_LIGASE_1"/>
    <property type="match status" value="1"/>
</dbReference>
<feature type="active site" evidence="23">
    <location>
        <position position="17"/>
    </location>
</feature>
<dbReference type="Gene3D" id="3.30.1490.20">
    <property type="entry name" value="ATP-grasp fold, A domain"/>
    <property type="match status" value="1"/>
</dbReference>
<evidence type="ECO:0000256" key="1">
    <source>
        <dbReference type="ARBA" id="ARBA00001936"/>
    </source>
</evidence>
<dbReference type="GO" id="GO:0005524">
    <property type="term" value="F:ATP binding"/>
    <property type="evidence" value="ECO:0007669"/>
    <property type="project" value="UniProtKB-UniRule"/>
</dbReference>
<dbReference type="Pfam" id="PF07478">
    <property type="entry name" value="Dala_Dala_lig_C"/>
    <property type="match status" value="1"/>
</dbReference>
<name>A0A2W1NPT5_PAEXE</name>
<dbReference type="Proteomes" id="UP000214746">
    <property type="component" value="Unassembled WGS sequence"/>
</dbReference>
<evidence type="ECO:0000256" key="3">
    <source>
        <dbReference type="ARBA" id="ARBA00004496"/>
    </source>
</evidence>
<evidence type="ECO:0000256" key="20">
    <source>
        <dbReference type="ARBA" id="ARBA00076288"/>
    </source>
</evidence>
<keyword evidence="29" id="KW-1185">Reference proteome</keyword>
<dbReference type="InterPro" id="IPR016185">
    <property type="entry name" value="PreATP-grasp_dom_sf"/>
</dbReference>
<comment type="cofactor">
    <cofactor evidence="1">
        <name>Mn(2+)</name>
        <dbReference type="ChEBI" id="CHEBI:29035"/>
    </cofactor>
</comment>
<dbReference type="InterPro" id="IPR011761">
    <property type="entry name" value="ATP-grasp"/>
</dbReference>
<dbReference type="InterPro" id="IPR000291">
    <property type="entry name" value="D-Ala_lig_Van_CS"/>
</dbReference>
<keyword evidence="14 22" id="KW-0573">Peptidoglycan synthesis</keyword>
<evidence type="ECO:0000256" key="15">
    <source>
        <dbReference type="ARBA" id="ARBA00023211"/>
    </source>
</evidence>
<dbReference type="InterPro" id="IPR013815">
    <property type="entry name" value="ATP_grasp_subdomain_1"/>
</dbReference>
<keyword evidence="10 24" id="KW-0547">Nucleotide-binding</keyword>
<feature type="binding site" evidence="24">
    <location>
        <begin position="202"/>
        <end position="203"/>
    </location>
    <ligand>
        <name>ATP</name>
        <dbReference type="ChEBI" id="CHEBI:30616"/>
    </ligand>
</feature>
<dbReference type="EC" id="6.3.2.4" evidence="6 22"/>